<organism evidence="1 2">
    <name type="scientific">Eretmocerus hayati</name>
    <dbReference type="NCBI Taxonomy" id="131215"/>
    <lineage>
        <taxon>Eukaryota</taxon>
        <taxon>Metazoa</taxon>
        <taxon>Ecdysozoa</taxon>
        <taxon>Arthropoda</taxon>
        <taxon>Hexapoda</taxon>
        <taxon>Insecta</taxon>
        <taxon>Pterygota</taxon>
        <taxon>Neoptera</taxon>
        <taxon>Endopterygota</taxon>
        <taxon>Hymenoptera</taxon>
        <taxon>Apocrita</taxon>
        <taxon>Proctotrupomorpha</taxon>
        <taxon>Chalcidoidea</taxon>
        <taxon>Aphelinidae</taxon>
        <taxon>Aphelininae</taxon>
        <taxon>Eretmocerus</taxon>
    </lineage>
</organism>
<proteinExistence type="predicted"/>
<evidence type="ECO:0000313" key="2">
    <source>
        <dbReference type="Proteomes" id="UP001239111"/>
    </source>
</evidence>
<sequence length="923" mass="106968">MIAEEDSMAFGGGIFLDEEEQRANVVLMKHKSAELLRGVRNPDRFLPARDFVQARKEIEFSSVYRLIRAMPKAGLLHAHLSAIGSREFILGNVTRRSNLYICESNSNVGGLRLRFLDGPETIVSVIRHRRAQVDDEENEDGDEEDEDDDDDNENGVCGQPGGWRLLEEARKLDRNLDARIARNLDMASDDVDGDDSGDGDRAWNRFRDIFRFVKPLITYRPVYEDYLYHVLQQLYDDNVQLAEIRTAFSTLYELNGHVHKHLRVMQIYKKVADKFVRDHQDFVGVKWIYSRQRNVTDSKFMLHVRMFRQMRRAFPSSVVGFDLVGQEDRSRPLRDFAEILHVLGNETHFFFHAGETNWSGQHTDENLLDAVLLNAKRIGHGYALLKHPRLMELVKERGIAIEMSPISNQVLRLVRDLRNHPASYFFAQDLPLVVCNDDPGFWGAIGLSHDFYEAFLGIMSSRADLRALKQLALNSIRYSSLDEIERERLTEIWTRRWRELEMPSHDATESLRLMVVAALLLFISAQWGPMNLGPRGARASAMLGSEYKDYWQRRAELLNEEQDRSIGARMNLSTAEERAANQFLMQAKHVELEQGQRDASKFLPKQNFLTVGQRLAKSRVFRMIEAMPKGAVLHAHDTGIVSWEWVYWNVTYRPKLYACVPPDFGKTNWPEGIDDDEQLMLRFFKDEPKHIERNVEDPGCDWRLLHELRANDTRRPRAIDRAILRRLTMITAKPEQAYPTSDAAWHKFQDIFGFITPMLTYRPVYEDHFYRGLTEFYNDNVLYLELRTTLPTLYELDGTQYGPLDVARIYKKVSDRFVRDHPDFIGVKLIYAPMRQCSSRELDEFVSHARELKQALPDFIAGFDLVGQEDKGQPLMEFAERLRNLGRDVQLFFHAGETNWYGTSVDDNLIDAVLLNAKRIGHG</sequence>
<keyword evidence="2" id="KW-1185">Reference proteome</keyword>
<protein>
    <submittedName>
        <fullName evidence="1">Uncharacterized protein</fullName>
    </submittedName>
</protein>
<feature type="non-terminal residue" evidence="1">
    <location>
        <position position="923"/>
    </location>
</feature>
<dbReference type="Proteomes" id="UP001239111">
    <property type="component" value="Chromosome 1"/>
</dbReference>
<name>A0ACC2PZF4_9HYME</name>
<dbReference type="EMBL" id="CM056741">
    <property type="protein sequence ID" value="KAJ8688306.1"/>
    <property type="molecule type" value="Genomic_DNA"/>
</dbReference>
<gene>
    <name evidence="1" type="ORF">QAD02_024101</name>
</gene>
<reference evidence="1" key="1">
    <citation type="submission" date="2023-04" db="EMBL/GenBank/DDBJ databases">
        <title>A chromosome-level genome assembly of the parasitoid wasp Eretmocerus hayati.</title>
        <authorList>
            <person name="Zhong Y."/>
            <person name="Liu S."/>
            <person name="Liu Y."/>
        </authorList>
    </citation>
    <scope>NUCLEOTIDE SEQUENCE</scope>
    <source>
        <strain evidence="1">ZJU_SS_LIU_2023</strain>
    </source>
</reference>
<evidence type="ECO:0000313" key="1">
    <source>
        <dbReference type="EMBL" id="KAJ8688306.1"/>
    </source>
</evidence>
<accession>A0ACC2PZF4</accession>
<comment type="caution">
    <text evidence="1">The sequence shown here is derived from an EMBL/GenBank/DDBJ whole genome shotgun (WGS) entry which is preliminary data.</text>
</comment>